<dbReference type="AlphaFoldDB" id="A0A8R7TW88"/>
<reference evidence="2" key="1">
    <citation type="journal article" date="2013" name="Nature">
        <title>Draft genome of the wheat A-genome progenitor Triticum urartu.</title>
        <authorList>
            <person name="Ling H.Q."/>
            <person name="Zhao S."/>
            <person name="Liu D."/>
            <person name="Wang J."/>
            <person name="Sun H."/>
            <person name="Zhang C."/>
            <person name="Fan H."/>
            <person name="Li D."/>
            <person name="Dong L."/>
            <person name="Tao Y."/>
            <person name="Gao C."/>
            <person name="Wu H."/>
            <person name="Li Y."/>
            <person name="Cui Y."/>
            <person name="Guo X."/>
            <person name="Zheng S."/>
            <person name="Wang B."/>
            <person name="Yu K."/>
            <person name="Liang Q."/>
            <person name="Yang W."/>
            <person name="Lou X."/>
            <person name="Chen J."/>
            <person name="Feng M."/>
            <person name="Jian J."/>
            <person name="Zhang X."/>
            <person name="Luo G."/>
            <person name="Jiang Y."/>
            <person name="Liu J."/>
            <person name="Wang Z."/>
            <person name="Sha Y."/>
            <person name="Zhang B."/>
            <person name="Wu H."/>
            <person name="Tang D."/>
            <person name="Shen Q."/>
            <person name="Xue P."/>
            <person name="Zou S."/>
            <person name="Wang X."/>
            <person name="Liu X."/>
            <person name="Wang F."/>
            <person name="Yang Y."/>
            <person name="An X."/>
            <person name="Dong Z."/>
            <person name="Zhang K."/>
            <person name="Zhang X."/>
            <person name="Luo M.C."/>
            <person name="Dvorak J."/>
            <person name="Tong Y."/>
            <person name="Wang J."/>
            <person name="Yang H."/>
            <person name="Li Z."/>
            <person name="Wang D."/>
            <person name="Zhang A."/>
            <person name="Wang J."/>
        </authorList>
    </citation>
    <scope>NUCLEOTIDE SEQUENCE</scope>
    <source>
        <strain evidence="2">cv. G1812</strain>
    </source>
</reference>
<organism evidence="1 2">
    <name type="scientific">Triticum urartu</name>
    <name type="common">Red wild einkorn</name>
    <name type="synonym">Crithodium urartu</name>
    <dbReference type="NCBI Taxonomy" id="4572"/>
    <lineage>
        <taxon>Eukaryota</taxon>
        <taxon>Viridiplantae</taxon>
        <taxon>Streptophyta</taxon>
        <taxon>Embryophyta</taxon>
        <taxon>Tracheophyta</taxon>
        <taxon>Spermatophyta</taxon>
        <taxon>Magnoliopsida</taxon>
        <taxon>Liliopsida</taxon>
        <taxon>Poales</taxon>
        <taxon>Poaceae</taxon>
        <taxon>BOP clade</taxon>
        <taxon>Pooideae</taxon>
        <taxon>Triticodae</taxon>
        <taxon>Triticeae</taxon>
        <taxon>Triticinae</taxon>
        <taxon>Triticum</taxon>
    </lineage>
</organism>
<proteinExistence type="predicted"/>
<dbReference type="Proteomes" id="UP000015106">
    <property type="component" value="Chromosome 3"/>
</dbReference>
<gene>
    <name evidence="1" type="primary">LOC125544356</name>
</gene>
<reference evidence="1" key="2">
    <citation type="submission" date="2018-03" db="EMBL/GenBank/DDBJ databases">
        <title>The Triticum urartu genome reveals the dynamic nature of wheat genome evolution.</title>
        <authorList>
            <person name="Ling H."/>
            <person name="Ma B."/>
            <person name="Shi X."/>
            <person name="Liu H."/>
            <person name="Dong L."/>
            <person name="Sun H."/>
            <person name="Cao Y."/>
            <person name="Gao Q."/>
            <person name="Zheng S."/>
            <person name="Li Y."/>
            <person name="Yu Y."/>
            <person name="Du H."/>
            <person name="Qi M."/>
            <person name="Li Y."/>
            <person name="Yu H."/>
            <person name="Cui Y."/>
            <person name="Wang N."/>
            <person name="Chen C."/>
            <person name="Wu H."/>
            <person name="Zhao Y."/>
            <person name="Zhang J."/>
            <person name="Li Y."/>
            <person name="Zhou W."/>
            <person name="Zhang B."/>
            <person name="Hu W."/>
            <person name="Eijk M."/>
            <person name="Tang J."/>
            <person name="Witsenboer H."/>
            <person name="Zhao S."/>
            <person name="Li Z."/>
            <person name="Zhang A."/>
            <person name="Wang D."/>
            <person name="Liang C."/>
        </authorList>
    </citation>
    <scope>NUCLEOTIDE SEQUENCE [LARGE SCALE GENOMIC DNA]</scope>
    <source>
        <strain evidence="1">cv. G1812</strain>
    </source>
</reference>
<reference evidence="1" key="3">
    <citation type="submission" date="2022-06" db="UniProtKB">
        <authorList>
            <consortium name="EnsemblPlants"/>
        </authorList>
    </citation>
    <scope>IDENTIFICATION</scope>
</reference>
<accession>A0A8R7TW88</accession>
<name>A0A8R7TW88_TRIUA</name>
<evidence type="ECO:0000313" key="2">
    <source>
        <dbReference type="Proteomes" id="UP000015106"/>
    </source>
</evidence>
<dbReference type="Gramene" id="TuG1812G0300002908.01.T01">
    <property type="protein sequence ID" value="TuG1812G0300002908.01.T01.cds270014"/>
    <property type="gene ID" value="TuG1812G0300002908.01"/>
</dbReference>
<sequence length="137" mass="14469">MVTIGLGDQLVCSRQTLRREQGVGGQIEALPYGLTGRVVDYEVPGVEESHCCVLAPARPALPCRGAIDVGEDQVALTVQGYPGALAVHRRARIRRPDDGLVGGVREPDGEVEGVGAVPGRVEAAGEGGVWRDEQDFL</sequence>
<keyword evidence="2" id="KW-1185">Reference proteome</keyword>
<dbReference type="EnsemblPlants" id="TuG1812G0300002908.01.T01">
    <property type="protein sequence ID" value="TuG1812G0300002908.01.T01.cds270014"/>
    <property type="gene ID" value="TuG1812G0300002908.01"/>
</dbReference>
<protein>
    <submittedName>
        <fullName evidence="1">Uncharacterized protein</fullName>
    </submittedName>
</protein>
<evidence type="ECO:0000313" key="1">
    <source>
        <dbReference type="EnsemblPlants" id="TuG1812G0300002908.01.T01.cds270014"/>
    </source>
</evidence>